<evidence type="ECO:0000313" key="2">
    <source>
        <dbReference type="Proteomes" id="UP000634136"/>
    </source>
</evidence>
<dbReference type="Proteomes" id="UP000634136">
    <property type="component" value="Unassembled WGS sequence"/>
</dbReference>
<reference evidence="1" key="1">
    <citation type="submission" date="2020-09" db="EMBL/GenBank/DDBJ databases">
        <title>Genome-Enabled Discovery of Anthraquinone Biosynthesis in Senna tora.</title>
        <authorList>
            <person name="Kang S.-H."/>
            <person name="Pandey R.P."/>
            <person name="Lee C.-M."/>
            <person name="Sim J.-S."/>
            <person name="Jeong J.-T."/>
            <person name="Choi B.-S."/>
            <person name="Jung M."/>
            <person name="Ginzburg D."/>
            <person name="Zhao K."/>
            <person name="Won S.Y."/>
            <person name="Oh T.-J."/>
            <person name="Yu Y."/>
            <person name="Kim N.-H."/>
            <person name="Lee O.R."/>
            <person name="Lee T.-H."/>
            <person name="Bashyal P."/>
            <person name="Kim T.-S."/>
            <person name="Lee W.-H."/>
            <person name="Kawkins C."/>
            <person name="Kim C.-K."/>
            <person name="Kim J.S."/>
            <person name="Ahn B.O."/>
            <person name="Rhee S.Y."/>
            <person name="Sohng J.K."/>
        </authorList>
    </citation>
    <scope>NUCLEOTIDE SEQUENCE</scope>
    <source>
        <tissue evidence="1">Leaf</tissue>
    </source>
</reference>
<proteinExistence type="predicted"/>
<organism evidence="1 2">
    <name type="scientific">Senna tora</name>
    <dbReference type="NCBI Taxonomy" id="362788"/>
    <lineage>
        <taxon>Eukaryota</taxon>
        <taxon>Viridiplantae</taxon>
        <taxon>Streptophyta</taxon>
        <taxon>Embryophyta</taxon>
        <taxon>Tracheophyta</taxon>
        <taxon>Spermatophyta</taxon>
        <taxon>Magnoliopsida</taxon>
        <taxon>eudicotyledons</taxon>
        <taxon>Gunneridae</taxon>
        <taxon>Pentapetalae</taxon>
        <taxon>rosids</taxon>
        <taxon>fabids</taxon>
        <taxon>Fabales</taxon>
        <taxon>Fabaceae</taxon>
        <taxon>Caesalpinioideae</taxon>
        <taxon>Cassia clade</taxon>
        <taxon>Senna</taxon>
    </lineage>
</organism>
<name>A0A834TMP7_9FABA</name>
<protein>
    <submittedName>
        <fullName evidence="1">Uncharacterized protein</fullName>
    </submittedName>
</protein>
<comment type="caution">
    <text evidence="1">The sequence shown here is derived from an EMBL/GenBank/DDBJ whole genome shotgun (WGS) entry which is preliminary data.</text>
</comment>
<evidence type="ECO:0000313" key="1">
    <source>
        <dbReference type="EMBL" id="KAF7824124.1"/>
    </source>
</evidence>
<dbReference type="AlphaFoldDB" id="A0A834TMP7"/>
<sequence>MGIKAGWVQLRDATWLWVFQPPHWATKGQLNNPEHNHSPGLLQTVAIVEPIGIYPKNVWLSIGNCHSHPDTNNGKNIIGWVVHILTLLIMRKPIKPISVRDKPTLELYIDSSRVILECKNTRSLTT</sequence>
<accession>A0A834TMP7</accession>
<keyword evidence="2" id="KW-1185">Reference proteome</keyword>
<dbReference type="EMBL" id="JAAIUW010000007">
    <property type="protein sequence ID" value="KAF7824124.1"/>
    <property type="molecule type" value="Genomic_DNA"/>
</dbReference>
<gene>
    <name evidence="1" type="ORF">G2W53_022268</name>
</gene>